<dbReference type="Gene3D" id="3.30.200.20">
    <property type="entry name" value="Phosphorylase Kinase, domain 1"/>
    <property type="match status" value="1"/>
</dbReference>
<organism evidence="11 12">
    <name type="scientific">Acer negundo</name>
    <name type="common">Box elder</name>
    <dbReference type="NCBI Taxonomy" id="4023"/>
    <lineage>
        <taxon>Eukaryota</taxon>
        <taxon>Viridiplantae</taxon>
        <taxon>Streptophyta</taxon>
        <taxon>Embryophyta</taxon>
        <taxon>Tracheophyta</taxon>
        <taxon>Spermatophyta</taxon>
        <taxon>Magnoliopsida</taxon>
        <taxon>eudicotyledons</taxon>
        <taxon>Gunneridae</taxon>
        <taxon>Pentapetalae</taxon>
        <taxon>rosids</taxon>
        <taxon>malvids</taxon>
        <taxon>Sapindales</taxon>
        <taxon>Sapindaceae</taxon>
        <taxon>Hippocastanoideae</taxon>
        <taxon>Acereae</taxon>
        <taxon>Acer</taxon>
    </lineage>
</organism>
<dbReference type="PROSITE" id="PS50011">
    <property type="entry name" value="PROTEIN_KINASE_DOM"/>
    <property type="match status" value="1"/>
</dbReference>
<dbReference type="PANTHER" id="PTHR27008">
    <property type="entry name" value="OS04G0122200 PROTEIN"/>
    <property type="match status" value="1"/>
</dbReference>
<reference evidence="11" key="1">
    <citation type="journal article" date="2022" name="Plant J.">
        <title>Strategies of tolerance reflected in two North American maple genomes.</title>
        <authorList>
            <person name="McEvoy S.L."/>
            <person name="Sezen U.U."/>
            <person name="Trouern-Trend A."/>
            <person name="McMahon S.M."/>
            <person name="Schaberg P.G."/>
            <person name="Yang J."/>
            <person name="Wegrzyn J.L."/>
            <person name="Swenson N.G."/>
        </authorList>
    </citation>
    <scope>NUCLEOTIDE SEQUENCE</scope>
    <source>
        <strain evidence="11">91603</strain>
    </source>
</reference>
<evidence type="ECO:0000313" key="12">
    <source>
        <dbReference type="Proteomes" id="UP001064489"/>
    </source>
</evidence>
<reference evidence="11" key="2">
    <citation type="submission" date="2023-02" db="EMBL/GenBank/DDBJ databases">
        <authorList>
            <person name="Swenson N.G."/>
            <person name="Wegrzyn J.L."/>
            <person name="Mcevoy S.L."/>
        </authorList>
    </citation>
    <scope>NUCLEOTIDE SEQUENCE</scope>
    <source>
        <strain evidence="11">91603</strain>
        <tissue evidence="11">Leaf</tissue>
    </source>
</reference>
<dbReference type="InterPro" id="IPR000719">
    <property type="entry name" value="Prot_kinase_dom"/>
</dbReference>
<evidence type="ECO:0000256" key="8">
    <source>
        <dbReference type="ARBA" id="ARBA00023136"/>
    </source>
</evidence>
<dbReference type="GO" id="GO:0004672">
    <property type="term" value="F:protein kinase activity"/>
    <property type="evidence" value="ECO:0007669"/>
    <property type="project" value="InterPro"/>
</dbReference>
<dbReference type="InterPro" id="IPR051809">
    <property type="entry name" value="Plant_receptor-like_S/T_kinase"/>
</dbReference>
<keyword evidence="9" id="KW-0325">Glycoprotein</keyword>
<comment type="subcellular location">
    <subcellularLocation>
        <location evidence="1">Membrane</location>
        <topology evidence="1">Single-pass type I membrane protein</topology>
    </subcellularLocation>
</comment>
<dbReference type="GO" id="GO:0016020">
    <property type="term" value="C:membrane"/>
    <property type="evidence" value="ECO:0007669"/>
    <property type="project" value="UniProtKB-SubCell"/>
</dbReference>
<dbReference type="Pfam" id="PF00560">
    <property type="entry name" value="LRR_1"/>
    <property type="match status" value="1"/>
</dbReference>
<dbReference type="PANTHER" id="PTHR27008:SF592">
    <property type="entry name" value="LEUCINE-RICH REPEAT RECEPTOR-LIKE PROTEIN KINASE FAMILY PROTEIN-RELATED"/>
    <property type="match status" value="1"/>
</dbReference>
<evidence type="ECO:0000256" key="3">
    <source>
        <dbReference type="ARBA" id="ARBA00022614"/>
    </source>
</evidence>
<keyword evidence="3" id="KW-0433">Leucine-rich repeat</keyword>
<dbReference type="InterPro" id="IPR001611">
    <property type="entry name" value="Leu-rich_rpt"/>
</dbReference>
<dbReference type="FunFam" id="3.80.10.10:FF:000041">
    <property type="entry name" value="LRR receptor-like serine/threonine-protein kinase ERECTA"/>
    <property type="match status" value="1"/>
</dbReference>
<evidence type="ECO:0000256" key="5">
    <source>
        <dbReference type="ARBA" id="ARBA00022729"/>
    </source>
</evidence>
<protein>
    <recommendedName>
        <fullName evidence="10">Protein kinase domain-containing protein</fullName>
    </recommendedName>
</protein>
<dbReference type="InterPro" id="IPR011009">
    <property type="entry name" value="Kinase-like_dom_sf"/>
</dbReference>
<keyword evidence="4" id="KW-0812">Transmembrane</keyword>
<dbReference type="SUPFAM" id="SSF56112">
    <property type="entry name" value="Protein kinase-like (PK-like)"/>
    <property type="match status" value="1"/>
</dbReference>
<evidence type="ECO:0000259" key="10">
    <source>
        <dbReference type="PROSITE" id="PS50011"/>
    </source>
</evidence>
<feature type="domain" description="Protein kinase" evidence="10">
    <location>
        <begin position="138"/>
        <end position="201"/>
    </location>
</feature>
<keyword evidence="7" id="KW-1133">Transmembrane helix</keyword>
<dbReference type="SUPFAM" id="SSF52058">
    <property type="entry name" value="L domain-like"/>
    <property type="match status" value="1"/>
</dbReference>
<evidence type="ECO:0000256" key="6">
    <source>
        <dbReference type="ARBA" id="ARBA00022737"/>
    </source>
</evidence>
<proteinExistence type="inferred from homology"/>
<dbReference type="GO" id="GO:0005524">
    <property type="term" value="F:ATP binding"/>
    <property type="evidence" value="ECO:0007669"/>
    <property type="project" value="InterPro"/>
</dbReference>
<name>A0AAD5JEJ5_ACENE</name>
<gene>
    <name evidence="11" type="ORF">LWI28_024606</name>
</gene>
<dbReference type="Pfam" id="PF13855">
    <property type="entry name" value="LRR_8"/>
    <property type="match status" value="1"/>
</dbReference>
<dbReference type="Proteomes" id="UP001064489">
    <property type="component" value="Chromosome 1"/>
</dbReference>
<keyword evidence="5" id="KW-0732">Signal</keyword>
<dbReference type="InterPro" id="IPR032675">
    <property type="entry name" value="LRR_dom_sf"/>
</dbReference>
<comment type="caution">
    <text evidence="11">The sequence shown here is derived from an EMBL/GenBank/DDBJ whole genome shotgun (WGS) entry which is preliminary data.</text>
</comment>
<evidence type="ECO:0000256" key="9">
    <source>
        <dbReference type="ARBA" id="ARBA00023180"/>
    </source>
</evidence>
<accession>A0AAD5JEJ5</accession>
<comment type="similarity">
    <text evidence="2">Belongs to the RLP family.</text>
</comment>
<keyword evidence="12" id="KW-1185">Reference proteome</keyword>
<evidence type="ECO:0000256" key="1">
    <source>
        <dbReference type="ARBA" id="ARBA00004479"/>
    </source>
</evidence>
<dbReference type="EMBL" id="JAJSOW010000003">
    <property type="protein sequence ID" value="KAI9196518.1"/>
    <property type="molecule type" value="Genomic_DNA"/>
</dbReference>
<keyword evidence="6" id="KW-0677">Repeat</keyword>
<dbReference type="AlphaFoldDB" id="A0AAD5JEJ5"/>
<evidence type="ECO:0000256" key="7">
    <source>
        <dbReference type="ARBA" id="ARBA00022989"/>
    </source>
</evidence>
<evidence type="ECO:0000256" key="4">
    <source>
        <dbReference type="ARBA" id="ARBA00022692"/>
    </source>
</evidence>
<evidence type="ECO:0000256" key="2">
    <source>
        <dbReference type="ARBA" id="ARBA00009592"/>
    </source>
</evidence>
<dbReference type="Gene3D" id="3.80.10.10">
    <property type="entry name" value="Ribonuclease Inhibitor"/>
    <property type="match status" value="1"/>
</dbReference>
<evidence type="ECO:0000313" key="11">
    <source>
        <dbReference type="EMBL" id="KAI9196518.1"/>
    </source>
</evidence>
<sequence length="201" mass="22064">MDISGNRFSGEIPFSVGSCTSLENLSVNGNSFIGNIPPSLSSLKSIKMLDLSSNNLSGQIPEYLENLSFLGFLNLPYNHFEGEVPTKGVFILLLSSVCFIIVIKRRRKPAQESSSMSNLEGQFPMISYAELSKATNGFSSSKMIGQGNLGLVYKGMLNEDLMLVAVKVINLHQKGASKSFMAECEALRNVCNRDVLLKHRF</sequence>
<keyword evidence="8" id="KW-0472">Membrane</keyword>